<dbReference type="Pfam" id="PF24035">
    <property type="entry name" value="DUF7344"/>
    <property type="match status" value="1"/>
</dbReference>
<protein>
    <recommendedName>
        <fullName evidence="1">DUF7344 domain-containing protein</fullName>
    </recommendedName>
</protein>
<dbReference type="EMBL" id="AOIB01000013">
    <property type="protein sequence ID" value="ELY60556.1"/>
    <property type="molecule type" value="Genomic_DNA"/>
</dbReference>
<dbReference type="Gene3D" id="1.10.10.10">
    <property type="entry name" value="Winged helix-like DNA-binding domain superfamily/Winged helix DNA-binding domain"/>
    <property type="match status" value="1"/>
</dbReference>
<dbReference type="AlphaFoldDB" id="L9XGP2"/>
<dbReference type="InterPro" id="IPR036390">
    <property type="entry name" value="WH_DNA-bd_sf"/>
</dbReference>
<feature type="domain" description="DUF7344" evidence="1">
    <location>
        <begin position="15"/>
        <end position="83"/>
    </location>
</feature>
<proteinExistence type="predicted"/>
<name>L9XGP2_9EURY</name>
<reference evidence="2 3" key="1">
    <citation type="journal article" date="2014" name="PLoS Genet.">
        <title>Phylogenetically driven sequencing of extremely halophilic archaea reveals strategies for static and dynamic osmo-response.</title>
        <authorList>
            <person name="Becker E.A."/>
            <person name="Seitzer P.M."/>
            <person name="Tritt A."/>
            <person name="Larsen D."/>
            <person name="Krusor M."/>
            <person name="Yao A.I."/>
            <person name="Wu D."/>
            <person name="Madern D."/>
            <person name="Eisen J.A."/>
            <person name="Darling A.E."/>
            <person name="Facciotti M.T."/>
        </authorList>
    </citation>
    <scope>NUCLEOTIDE SEQUENCE [LARGE SCALE GENOMIC DNA]</scope>
    <source>
        <strain evidence="2 3">DSM 10524</strain>
    </source>
</reference>
<sequence length="107" mass="12318">MNANPHAEKCDELLQLLCHRHRRQILRFLDTQPTNTATVDELVEHVDSQSGETSLSTEMHHVHLPKLADSGLIEWDSRSETVRYYPEPLCQDMLRTLRSHNAQSTSV</sequence>
<dbReference type="Proteomes" id="UP000011688">
    <property type="component" value="Unassembled WGS sequence"/>
</dbReference>
<dbReference type="InterPro" id="IPR036388">
    <property type="entry name" value="WH-like_DNA-bd_sf"/>
</dbReference>
<organism evidence="2 3">
    <name type="scientific">Natronococcus amylolyticus DSM 10524</name>
    <dbReference type="NCBI Taxonomy" id="1227497"/>
    <lineage>
        <taxon>Archaea</taxon>
        <taxon>Methanobacteriati</taxon>
        <taxon>Methanobacteriota</taxon>
        <taxon>Stenosarchaea group</taxon>
        <taxon>Halobacteria</taxon>
        <taxon>Halobacteriales</taxon>
        <taxon>Natrialbaceae</taxon>
        <taxon>Natronococcus</taxon>
    </lineage>
</organism>
<gene>
    <name evidence="2" type="ORF">C491_04640</name>
</gene>
<comment type="caution">
    <text evidence="2">The sequence shown here is derived from an EMBL/GenBank/DDBJ whole genome shotgun (WGS) entry which is preliminary data.</text>
</comment>
<dbReference type="eggNOG" id="arCOG03828">
    <property type="taxonomic scope" value="Archaea"/>
</dbReference>
<dbReference type="InterPro" id="IPR055768">
    <property type="entry name" value="DUF7344"/>
</dbReference>
<evidence type="ECO:0000313" key="3">
    <source>
        <dbReference type="Proteomes" id="UP000011688"/>
    </source>
</evidence>
<accession>L9XGP2</accession>
<evidence type="ECO:0000313" key="2">
    <source>
        <dbReference type="EMBL" id="ELY60556.1"/>
    </source>
</evidence>
<keyword evidence="3" id="KW-1185">Reference proteome</keyword>
<dbReference type="SUPFAM" id="SSF46785">
    <property type="entry name" value="Winged helix' DNA-binding domain"/>
    <property type="match status" value="1"/>
</dbReference>
<evidence type="ECO:0000259" key="1">
    <source>
        <dbReference type="Pfam" id="PF24035"/>
    </source>
</evidence>